<dbReference type="Pfam" id="PF13833">
    <property type="entry name" value="EF-hand_8"/>
    <property type="match status" value="1"/>
</dbReference>
<dbReference type="GeneID" id="106168158"/>
<evidence type="ECO:0000256" key="1">
    <source>
        <dbReference type="ARBA" id="ARBA00022837"/>
    </source>
</evidence>
<dbReference type="GO" id="GO:0005509">
    <property type="term" value="F:calcium ion binding"/>
    <property type="evidence" value="ECO:0007669"/>
    <property type="project" value="InterPro"/>
</dbReference>
<dbReference type="InParanoid" id="A0A1S3IYF4"/>
<dbReference type="RefSeq" id="XP_013402574.1">
    <property type="nucleotide sequence ID" value="XM_013547120.1"/>
</dbReference>
<dbReference type="SMART" id="SM00054">
    <property type="entry name" value="EFh"/>
    <property type="match status" value="3"/>
</dbReference>
<feature type="domain" description="EF-hand" evidence="2">
    <location>
        <begin position="52"/>
        <end position="87"/>
    </location>
</feature>
<dbReference type="OrthoDB" id="6230501at2759"/>
<name>A0A1S3IYF4_LINAN</name>
<dbReference type="Pfam" id="PF13499">
    <property type="entry name" value="EF-hand_7"/>
    <property type="match status" value="1"/>
</dbReference>
<dbReference type="InterPro" id="IPR002048">
    <property type="entry name" value="EF_hand_dom"/>
</dbReference>
<accession>A0A1S3IYF4</accession>
<dbReference type="CDD" id="cd00051">
    <property type="entry name" value="EFh"/>
    <property type="match status" value="1"/>
</dbReference>
<evidence type="ECO:0000313" key="3">
    <source>
        <dbReference type="Proteomes" id="UP000085678"/>
    </source>
</evidence>
<protein>
    <submittedName>
        <fullName evidence="4">Uncharacterized protein LOC106168158</fullName>
    </submittedName>
</protein>
<gene>
    <name evidence="4" type="primary">LOC106168158</name>
</gene>
<dbReference type="InterPro" id="IPR018247">
    <property type="entry name" value="EF_Hand_1_Ca_BS"/>
</dbReference>
<dbReference type="KEGG" id="lak:106168158"/>
<dbReference type="Gene3D" id="1.10.238.10">
    <property type="entry name" value="EF-hand"/>
    <property type="match status" value="1"/>
</dbReference>
<dbReference type="InterPro" id="IPR011992">
    <property type="entry name" value="EF-hand-dom_pair"/>
</dbReference>
<reference evidence="4" key="1">
    <citation type="submission" date="2025-08" db="UniProtKB">
        <authorList>
            <consortium name="RefSeq"/>
        </authorList>
    </citation>
    <scope>IDENTIFICATION</scope>
    <source>
        <tissue evidence="4">Gonads</tissue>
    </source>
</reference>
<organism evidence="3 4">
    <name type="scientific">Lingula anatina</name>
    <name type="common">Brachiopod</name>
    <name type="synonym">Lingula unguis</name>
    <dbReference type="NCBI Taxonomy" id="7574"/>
    <lineage>
        <taxon>Eukaryota</taxon>
        <taxon>Metazoa</taxon>
        <taxon>Spiralia</taxon>
        <taxon>Lophotrochozoa</taxon>
        <taxon>Brachiopoda</taxon>
        <taxon>Linguliformea</taxon>
        <taxon>Lingulata</taxon>
        <taxon>Lingulida</taxon>
        <taxon>Linguloidea</taxon>
        <taxon>Lingulidae</taxon>
        <taxon>Lingula</taxon>
    </lineage>
</organism>
<dbReference type="PROSITE" id="PS00018">
    <property type="entry name" value="EF_HAND_1"/>
    <property type="match status" value="1"/>
</dbReference>
<keyword evidence="1" id="KW-0106">Calcium</keyword>
<dbReference type="PROSITE" id="PS50222">
    <property type="entry name" value="EF_HAND_2"/>
    <property type="match status" value="2"/>
</dbReference>
<evidence type="ECO:0000259" key="2">
    <source>
        <dbReference type="PROSITE" id="PS50222"/>
    </source>
</evidence>
<feature type="domain" description="EF-hand" evidence="2">
    <location>
        <begin position="175"/>
        <end position="210"/>
    </location>
</feature>
<dbReference type="Proteomes" id="UP000085678">
    <property type="component" value="Unplaced"/>
</dbReference>
<dbReference type="AlphaFoldDB" id="A0A1S3IYF4"/>
<sequence>MSSTQGWRKVVQHGLVPKFSPLILPARGLKKKHVIQFRKAPVEYPPVTGTENWRRKMRTCFRCFDVNGAGYITKEDFLISAKRIADYLDLNDERAEHMLYQRISMWDLISKRKEGASKISEEECLKSAPMVFNQRSCRIESFPLQISMHFTSVDLDSDGLISRDEQKALAYSFNVSEKDSQKVFDLLDIDKDGVITIDEIAHAFAEFFFTEDPNNT</sequence>
<dbReference type="SUPFAM" id="SSF47473">
    <property type="entry name" value="EF-hand"/>
    <property type="match status" value="1"/>
</dbReference>
<proteinExistence type="predicted"/>
<keyword evidence="3" id="KW-1185">Reference proteome</keyword>
<dbReference type="STRING" id="7574.A0A1S3IYF4"/>
<evidence type="ECO:0000313" key="4">
    <source>
        <dbReference type="RefSeq" id="XP_013402574.1"/>
    </source>
</evidence>